<dbReference type="EMBL" id="VCAU01000127">
    <property type="protein sequence ID" value="KAF9884294.1"/>
    <property type="molecule type" value="Genomic_DNA"/>
</dbReference>
<name>A0AAD4GNL0_ASPNN</name>
<comment type="similarity">
    <text evidence="2">Belongs to the methyltransferase superfamily.</text>
</comment>
<evidence type="ECO:0000256" key="10">
    <source>
        <dbReference type="SAM" id="MobiDB-lite"/>
    </source>
</evidence>
<dbReference type="GO" id="GO:0008168">
    <property type="term" value="F:methyltransferase activity"/>
    <property type="evidence" value="ECO:0007669"/>
    <property type="project" value="UniProtKB-KW"/>
</dbReference>
<evidence type="ECO:0000313" key="12">
    <source>
        <dbReference type="EMBL" id="KAF9884294.1"/>
    </source>
</evidence>
<dbReference type="GO" id="GO:0009820">
    <property type="term" value="P:alkaloid metabolic process"/>
    <property type="evidence" value="ECO:0007669"/>
    <property type="project" value="UniProtKB-KW"/>
</dbReference>
<keyword evidence="5" id="KW-0489">Methyltransferase</keyword>
<evidence type="ECO:0000256" key="1">
    <source>
        <dbReference type="ARBA" id="ARBA00005107"/>
    </source>
</evidence>
<comment type="caution">
    <text evidence="12">The sequence shown here is derived from an EMBL/GenBank/DDBJ whole genome shotgun (WGS) entry which is preliminary data.</text>
</comment>
<protein>
    <recommendedName>
        <fullName evidence="8">4-dimethylallyltryptophan N-methyltransferase</fullName>
        <ecNumber evidence="8">2.1.1.261</ecNumber>
    </recommendedName>
</protein>
<keyword evidence="13" id="KW-1185">Reference proteome</keyword>
<dbReference type="InterPro" id="IPR029063">
    <property type="entry name" value="SAM-dependent_MTases_sf"/>
</dbReference>
<sequence length="376" mass="41594">MTIHSHGLEQPPLQPGWKVDISPPEKRNASPLIHFLADSNSGNQSLSADGLQRELIAGLRSVTPSLPSMLLWDDAGIRRFNTLTLDPNYYPSRTEMDLVTRHAEEIAMMTPPDSVLIELGCGNLRKTSIILSAFDRLSRPVRYYALDMSGGALQQSLQVLVKTFAHSNAISISGLHATYDDCVAWIRSSPPALAPRQARSNVVSFLWLGNSIANLEPDDASALLANFHDACADTQLECRFLIGSDACADCSTVRHSYGPNYKAITDFIFSGLEHANRLLGADTLPPSAFRFVSEFQVQDRHLQVYYVAQRQVVVPLDGGDDDLVIAEGQKIAIIHSYKWSPDDMRRICTAAGLEARPGWKDPHIDYYLYTASPRQV</sequence>
<dbReference type="InterPro" id="IPR017804">
    <property type="entry name" value="MeTrfase_EgtD-like"/>
</dbReference>
<dbReference type="AlphaFoldDB" id="A0AAD4GNL0"/>
<keyword evidence="4" id="KW-0017">Alkaloid metabolism</keyword>
<feature type="region of interest" description="Disordered" evidence="10">
    <location>
        <begin position="1"/>
        <end position="22"/>
    </location>
</feature>
<comment type="catalytic activity">
    <reaction evidence="9">
        <text>4-(3-methylbut-2-enyl)-L-tryptophan + S-adenosyl-L-methionine = 4-(3-methylbut-2-enyl)-L-abrine + S-adenosyl-L-homocysteine + H(+)</text>
        <dbReference type="Rhea" id="RHEA:34435"/>
        <dbReference type="ChEBI" id="CHEBI:15378"/>
        <dbReference type="ChEBI" id="CHEBI:57856"/>
        <dbReference type="ChEBI" id="CHEBI:58209"/>
        <dbReference type="ChEBI" id="CHEBI:59789"/>
        <dbReference type="ChEBI" id="CHEBI:67248"/>
        <dbReference type="EC" id="2.1.1.261"/>
    </reaction>
</comment>
<reference evidence="12" key="1">
    <citation type="journal article" date="2019" name="Beilstein J. Org. Chem.">
        <title>Nanangenines: drimane sesquiterpenoids as the dominant metabolite cohort of a novel Australian fungus, Aspergillus nanangensis.</title>
        <authorList>
            <person name="Lacey H.J."/>
            <person name="Gilchrist C.L.M."/>
            <person name="Crombie A."/>
            <person name="Kalaitzis J.A."/>
            <person name="Vuong D."/>
            <person name="Rutledge P.J."/>
            <person name="Turner P."/>
            <person name="Pitt J.I."/>
            <person name="Lacey E."/>
            <person name="Chooi Y.H."/>
            <person name="Piggott A.M."/>
        </authorList>
    </citation>
    <scope>NUCLEOTIDE SEQUENCE</scope>
    <source>
        <strain evidence="12">MST-FP2251</strain>
    </source>
</reference>
<evidence type="ECO:0000256" key="8">
    <source>
        <dbReference type="ARBA" id="ARBA00039094"/>
    </source>
</evidence>
<keyword evidence="6" id="KW-0808">Transferase</keyword>
<dbReference type="GO" id="GO:0032259">
    <property type="term" value="P:methylation"/>
    <property type="evidence" value="ECO:0007669"/>
    <property type="project" value="UniProtKB-KW"/>
</dbReference>
<evidence type="ECO:0000256" key="4">
    <source>
        <dbReference type="ARBA" id="ARBA00022589"/>
    </source>
</evidence>
<evidence type="ECO:0000256" key="5">
    <source>
        <dbReference type="ARBA" id="ARBA00022603"/>
    </source>
</evidence>
<dbReference type="Gene3D" id="3.40.50.150">
    <property type="entry name" value="Vaccinia Virus protein VP39"/>
    <property type="match status" value="1"/>
</dbReference>
<feature type="domain" description="Histidine-specific methyltransferase SAM-dependent" evidence="11">
    <location>
        <begin position="52"/>
        <end position="371"/>
    </location>
</feature>
<dbReference type="NCBIfam" id="TIGR03439">
    <property type="entry name" value="methyl_EasF"/>
    <property type="match status" value="1"/>
</dbReference>
<dbReference type="Pfam" id="PF10017">
    <property type="entry name" value="Methyltransf_33"/>
    <property type="match status" value="1"/>
</dbReference>
<keyword evidence="7" id="KW-0949">S-adenosyl-L-methionine</keyword>
<evidence type="ECO:0000256" key="7">
    <source>
        <dbReference type="ARBA" id="ARBA00022691"/>
    </source>
</evidence>
<comment type="subunit">
    <text evidence="3">Homodimer.</text>
</comment>
<dbReference type="PIRSF" id="PIRSF018005">
    <property type="entry name" value="UCP018005"/>
    <property type="match status" value="1"/>
</dbReference>
<dbReference type="InterPro" id="IPR051128">
    <property type="entry name" value="EgtD_Methyltrsf_superfamily"/>
</dbReference>
<evidence type="ECO:0000256" key="2">
    <source>
        <dbReference type="ARBA" id="ARBA00008361"/>
    </source>
</evidence>
<evidence type="ECO:0000256" key="6">
    <source>
        <dbReference type="ARBA" id="ARBA00022679"/>
    </source>
</evidence>
<dbReference type="PANTHER" id="PTHR43397">
    <property type="entry name" value="ERGOTHIONEINE BIOSYNTHESIS PROTEIN 1"/>
    <property type="match status" value="1"/>
</dbReference>
<evidence type="ECO:0000259" key="11">
    <source>
        <dbReference type="Pfam" id="PF10017"/>
    </source>
</evidence>
<dbReference type="EC" id="2.1.1.261" evidence="8"/>
<reference evidence="12" key="2">
    <citation type="submission" date="2020-02" db="EMBL/GenBank/DDBJ databases">
        <authorList>
            <person name="Gilchrist C.L.M."/>
            <person name="Chooi Y.-H."/>
        </authorList>
    </citation>
    <scope>NUCLEOTIDE SEQUENCE</scope>
    <source>
        <strain evidence="12">MST-FP2251</strain>
    </source>
</reference>
<dbReference type="Proteomes" id="UP001194746">
    <property type="component" value="Unassembled WGS sequence"/>
</dbReference>
<evidence type="ECO:0000256" key="9">
    <source>
        <dbReference type="ARBA" id="ARBA00049425"/>
    </source>
</evidence>
<dbReference type="PANTHER" id="PTHR43397:SF1">
    <property type="entry name" value="ERGOTHIONEINE BIOSYNTHESIS PROTEIN 1"/>
    <property type="match status" value="1"/>
</dbReference>
<organism evidence="12 13">
    <name type="scientific">Aspergillus nanangensis</name>
    <dbReference type="NCBI Taxonomy" id="2582783"/>
    <lineage>
        <taxon>Eukaryota</taxon>
        <taxon>Fungi</taxon>
        <taxon>Dikarya</taxon>
        <taxon>Ascomycota</taxon>
        <taxon>Pezizomycotina</taxon>
        <taxon>Eurotiomycetes</taxon>
        <taxon>Eurotiomycetidae</taxon>
        <taxon>Eurotiales</taxon>
        <taxon>Aspergillaceae</taxon>
        <taxon>Aspergillus</taxon>
        <taxon>Aspergillus subgen. Circumdati</taxon>
    </lineage>
</organism>
<proteinExistence type="inferred from homology"/>
<evidence type="ECO:0000256" key="3">
    <source>
        <dbReference type="ARBA" id="ARBA00011738"/>
    </source>
</evidence>
<evidence type="ECO:0000313" key="13">
    <source>
        <dbReference type="Proteomes" id="UP001194746"/>
    </source>
</evidence>
<dbReference type="InterPro" id="IPR017805">
    <property type="entry name" value="SAM_MeTrfase_EasF-type_put"/>
</dbReference>
<accession>A0AAD4GNL0</accession>
<dbReference type="InterPro" id="IPR019257">
    <property type="entry name" value="MeTrfase_dom"/>
</dbReference>
<comment type="pathway">
    <text evidence="1">Alkaloid biosynthesis; ergot alkaloid biosynthesis.</text>
</comment>
<gene>
    <name evidence="12" type="ORF">FE257_001924</name>
</gene>